<accession>A0A4Y2RBX9</accession>
<name>A0A4Y2RBX9_ARAVE</name>
<feature type="compositionally biased region" description="Low complexity" evidence="2">
    <location>
        <begin position="297"/>
        <end position="312"/>
    </location>
</feature>
<dbReference type="SMART" id="SM00343">
    <property type="entry name" value="ZnF_C2HC"/>
    <property type="match status" value="2"/>
</dbReference>
<gene>
    <name evidence="4" type="ORF">AVEN_120312_1</name>
</gene>
<reference evidence="4 5" key="1">
    <citation type="journal article" date="2019" name="Sci. Rep.">
        <title>Orb-weaving spider Araneus ventricosus genome elucidates the spidroin gene catalogue.</title>
        <authorList>
            <person name="Kono N."/>
            <person name="Nakamura H."/>
            <person name="Ohtoshi R."/>
            <person name="Moran D.A.P."/>
            <person name="Shinohara A."/>
            <person name="Yoshida Y."/>
            <person name="Fujiwara M."/>
            <person name="Mori M."/>
            <person name="Tomita M."/>
            <person name="Arakawa K."/>
        </authorList>
    </citation>
    <scope>NUCLEOTIDE SEQUENCE [LARGE SCALE GENOMIC DNA]</scope>
</reference>
<feature type="region of interest" description="Disordered" evidence="2">
    <location>
        <begin position="501"/>
        <end position="528"/>
    </location>
</feature>
<dbReference type="PROSITE" id="PS50158">
    <property type="entry name" value="ZF_CCHC"/>
    <property type="match status" value="1"/>
</dbReference>
<dbReference type="GO" id="GO:0003690">
    <property type="term" value="F:double-stranded DNA binding"/>
    <property type="evidence" value="ECO:0007669"/>
    <property type="project" value="InterPro"/>
</dbReference>
<evidence type="ECO:0000256" key="1">
    <source>
        <dbReference type="PROSITE-ProRule" id="PRU00047"/>
    </source>
</evidence>
<keyword evidence="1" id="KW-0862">Zinc</keyword>
<comment type="caution">
    <text evidence="4">The sequence shown here is derived from an EMBL/GenBank/DDBJ whole genome shotgun (WGS) entry which is preliminary data.</text>
</comment>
<keyword evidence="1" id="KW-0863">Zinc-finger</keyword>
<keyword evidence="5" id="KW-1185">Reference proteome</keyword>
<feature type="compositionally biased region" description="Pro residues" evidence="2">
    <location>
        <begin position="518"/>
        <end position="528"/>
    </location>
</feature>
<feature type="domain" description="CCHC-type" evidence="3">
    <location>
        <begin position="176"/>
        <end position="191"/>
    </location>
</feature>
<dbReference type="OrthoDB" id="6435927at2759"/>
<protein>
    <recommendedName>
        <fullName evidence="3">CCHC-type domain-containing protein</fullName>
    </recommendedName>
</protein>
<dbReference type="InterPro" id="IPR036875">
    <property type="entry name" value="Znf_CCHC_sf"/>
</dbReference>
<dbReference type="PANTHER" id="PTHR22639:SF3">
    <property type="entry name" value="ZINC FINGER CCHC DOMAIN-CONTAINING PROTEIN 3"/>
    <property type="match status" value="1"/>
</dbReference>
<sequence length="528" mass="57649">MGPVKKPPFSGQSSFHTYDSFFIIKRVTEADENFGNVSPFLVEKAITGSIGIVASTTLMRSGDLLVEVASRKQAQQILKLNSLSSIPVSVKPHLTLNTSKGVITCGRLFNLSNEEITQELTGQGVKDVRRINIRRDGELVPTKHFILTFNTPRLPEYIKAGYVRCSVRPYIPNPLRCFKCQRFGHSKTNCRGTLTCARCAVAGHESTGCTAAEKCANCQGKHTAFSRACPKWELEKEIVTTKFRNNISFPEARRLVKAQTPIDGKSYASVVVKNHPVYQTTHCPHCHHVVTMSNFPSASKSSEPIASSSATANRNFSHQSSSKTPEVSPASQDSSGFQIVKHKKKPKLSVSNNQVPPETASKFWKKSPSQPHLSAPVTAHLKSNKNKPDKNETANGKAVNLPSDSSRGNSSDSESELSVTSAPEVSNPPKNRARSKSEKLHKLQKAKRGLSQKVLPAKLKKSTHKNSVALGLADRGIVHKDLPSIFGGVPQVPDLQLHPSEEDEDLQMNCDVSANSPRVPPSQTPTLS</sequence>
<dbReference type="AlphaFoldDB" id="A0A4Y2RBX9"/>
<dbReference type="GO" id="GO:0003723">
    <property type="term" value="F:RNA binding"/>
    <property type="evidence" value="ECO:0007669"/>
    <property type="project" value="InterPro"/>
</dbReference>
<evidence type="ECO:0000256" key="2">
    <source>
        <dbReference type="SAM" id="MobiDB-lite"/>
    </source>
</evidence>
<keyword evidence="1" id="KW-0479">Metal-binding</keyword>
<evidence type="ECO:0000313" key="4">
    <source>
        <dbReference type="EMBL" id="GBN72305.1"/>
    </source>
</evidence>
<dbReference type="Proteomes" id="UP000499080">
    <property type="component" value="Unassembled WGS sequence"/>
</dbReference>
<dbReference type="GO" id="GO:0002218">
    <property type="term" value="P:activation of innate immune response"/>
    <property type="evidence" value="ECO:0007669"/>
    <property type="project" value="InterPro"/>
</dbReference>
<organism evidence="4 5">
    <name type="scientific">Araneus ventricosus</name>
    <name type="common">Orbweaver spider</name>
    <name type="synonym">Epeira ventricosa</name>
    <dbReference type="NCBI Taxonomy" id="182803"/>
    <lineage>
        <taxon>Eukaryota</taxon>
        <taxon>Metazoa</taxon>
        <taxon>Ecdysozoa</taxon>
        <taxon>Arthropoda</taxon>
        <taxon>Chelicerata</taxon>
        <taxon>Arachnida</taxon>
        <taxon>Araneae</taxon>
        <taxon>Araneomorphae</taxon>
        <taxon>Entelegynae</taxon>
        <taxon>Araneoidea</taxon>
        <taxon>Araneidae</taxon>
        <taxon>Araneus</taxon>
    </lineage>
</organism>
<dbReference type="EMBL" id="BGPR01016232">
    <property type="protein sequence ID" value="GBN72305.1"/>
    <property type="molecule type" value="Genomic_DNA"/>
</dbReference>
<evidence type="ECO:0000259" key="3">
    <source>
        <dbReference type="PROSITE" id="PS50158"/>
    </source>
</evidence>
<dbReference type="GO" id="GO:0008270">
    <property type="term" value="F:zinc ion binding"/>
    <property type="evidence" value="ECO:0007669"/>
    <property type="project" value="UniProtKB-KW"/>
</dbReference>
<dbReference type="SUPFAM" id="SSF57756">
    <property type="entry name" value="Retrovirus zinc finger-like domains"/>
    <property type="match status" value="1"/>
</dbReference>
<evidence type="ECO:0000313" key="5">
    <source>
        <dbReference type="Proteomes" id="UP000499080"/>
    </source>
</evidence>
<feature type="compositionally biased region" description="Polar residues" evidence="2">
    <location>
        <begin position="313"/>
        <end position="337"/>
    </location>
</feature>
<feature type="compositionally biased region" description="Low complexity" evidence="2">
    <location>
        <begin position="403"/>
        <end position="421"/>
    </location>
</feature>
<dbReference type="InterPro" id="IPR042509">
    <property type="entry name" value="ZCCHC3"/>
</dbReference>
<dbReference type="InterPro" id="IPR001878">
    <property type="entry name" value="Znf_CCHC"/>
</dbReference>
<feature type="region of interest" description="Disordered" evidence="2">
    <location>
        <begin position="297"/>
        <end position="450"/>
    </location>
</feature>
<dbReference type="PANTHER" id="PTHR22639">
    <property type="entry name" value="GAG-RELATED PROTEIN"/>
    <property type="match status" value="1"/>
</dbReference>
<proteinExistence type="predicted"/>